<evidence type="ECO:0000256" key="4">
    <source>
        <dbReference type="ARBA" id="ARBA00022729"/>
    </source>
</evidence>
<dbReference type="Pfam" id="PF07645">
    <property type="entry name" value="EGF_CA"/>
    <property type="match status" value="1"/>
</dbReference>
<dbReference type="InterPro" id="IPR011641">
    <property type="entry name" value="Tyr-kin_ephrin_A/B_rcpt-like"/>
</dbReference>
<dbReference type="CDD" id="cd00054">
    <property type="entry name" value="EGF_CA"/>
    <property type="match status" value="4"/>
</dbReference>
<feature type="domain" description="EGF-like" evidence="11">
    <location>
        <begin position="403"/>
        <end position="444"/>
    </location>
</feature>
<dbReference type="InterPro" id="IPR001881">
    <property type="entry name" value="EGF-like_Ca-bd_dom"/>
</dbReference>
<dbReference type="Gene3D" id="2.10.25.10">
    <property type="entry name" value="Laminin"/>
    <property type="match status" value="9"/>
</dbReference>
<dbReference type="InterPro" id="IPR018097">
    <property type="entry name" value="EGF_Ca-bd_CS"/>
</dbReference>
<protein>
    <submittedName>
        <fullName evidence="12">Uncharacterized protein</fullName>
    </submittedName>
</protein>
<evidence type="ECO:0000313" key="12">
    <source>
        <dbReference type="EMBL" id="CAD7195639.1"/>
    </source>
</evidence>
<feature type="compositionally biased region" description="Basic residues" evidence="9">
    <location>
        <begin position="1440"/>
        <end position="1449"/>
    </location>
</feature>
<dbReference type="InterPro" id="IPR049883">
    <property type="entry name" value="NOTCH1_EGF-like"/>
</dbReference>
<feature type="region of interest" description="Disordered" evidence="9">
    <location>
        <begin position="1430"/>
        <end position="1449"/>
    </location>
</feature>
<dbReference type="PROSITE" id="PS01186">
    <property type="entry name" value="EGF_2"/>
    <property type="match status" value="2"/>
</dbReference>
<evidence type="ECO:0000256" key="7">
    <source>
        <dbReference type="ARBA" id="ARBA00023180"/>
    </source>
</evidence>
<evidence type="ECO:0000256" key="9">
    <source>
        <dbReference type="SAM" id="MobiDB-lite"/>
    </source>
</evidence>
<keyword evidence="2" id="KW-0964">Secreted</keyword>
<evidence type="ECO:0000256" key="1">
    <source>
        <dbReference type="ARBA" id="ARBA00004613"/>
    </source>
</evidence>
<proteinExistence type="predicted"/>
<sequence>MEIASLTMEYKEDPPHLWTFHMSDSEKAEGYGSITITNSSLKGSLEMHVVNQQLRVYSRWPRSAQEVPAATPSHSQWMSVRIIDSTAKKLSKVDLTLSMRGNSLRWQDGRLAHDFSAPPGLFYDNESVKNKSIIYVGLNRVIGADWRSGTGLCKVIVKLMDNEDQCDGKMMNCDPNAYCKFTRKSYRCSCKKGWEGDGKKCRDINECRLQNGGCVHICHNYPGSYKCSCRPGFVADPFDPHNCIDVDECHIKNGGCKERCINTIGSFSCLCAEPGHTSSSCIVENSFCTANGCHQNCAFVGRGEVKCSCWEGYQLNSTDRRSCMRTCRIGNGGCQHHCLDTDQGVVCTCQHKYLLGHDGRICSASCSVNNGGCHKRCTNTDVGVTCSCPGGYVLNEDGKTCADIDECSVNQGGCQHSCINNIGSYECLCPKGYKLNAIDEKTCVDVDECTANNTCEHLCSNLPGSYRCDCRNGYRLFGMTHCGDYNECSVGNGGCQHICMNTPGSFYCSTDHDITRTNSNSTDTQGRIQINWRPGQTVTLAPPLPFLSPTTPFPPNNTGSDSSQLTGHGKLFFQGIHCSQRDDAQRHAKEIVSKMSETVVKNCSLKVTTVECLDTRKVMIKHGGEVIRVEECIPGEFWNITTHFCDLCPKDTYQNTRGQIFCVQCPVGSSTDNHGSSDINDCKRRICSSYIHDLQGFIESPNFPGEYPNNMECTWIMKPPRGRRLLFIVARVDLADDKCQDFLVMRKNKSPYSVVTYEACKTSERPIAFTAQSRKLWIQFRSDSRNSSGGFHIPFVTYNGKDQHLLNALMEVIAQPINYYKYASEQRKMFPTSFIRLMTPKPPHQYHHHHHHQVVGPFARVLGAALMTLETNIFCRCDLRWREAVVAAAINDIVGKMFGDVKLRRKSRGTPLIAVNLNITISAEYVTFVRTYFPSPTVVYDGYLAGSTTKGEEQERQALKKFVSEVVFDCNIMNAEISVLKAGADADTLIVATVLAHEEAGRNVMVIGTDTDALVMLIARAITATQITFFTLTTGAVAQYLQYLKKGIEQYGIFCNEMNSCKVRPLALSRASLKHILWDVGWEGERRGMASQPTKVSFRADKKIWITETLDGASYRTVLAERPDRWARVTWEGHGPFTRKRVNHGSSEDINSKIRQVYQEYRLLPRYYCAENLIQYPSSNLCRYEVPHCTSLIARPSQQPTLISLRSESRHLEHYAAEKPRSSLDEVFPSPGRMLPVQPVTSLRVSPKHLPELSGPRGFPLKEPLTLLWYLPPTHRPDDLGLLHRQMRFSSARWGRTLEASGHFPPPSSPHYHSPSPHLLVEGPQVHCPGRSPEDSWNPKPPLWLGGSLLRASRSGALCRGAFAVGRVTLPMPSFPVRVPVDGTPPTAVRLPVHPLQGEPHFPSLVSPGLPNLEDPRTRVQWTFHATPTFHDGVPEREQRHKHLRERCE</sequence>
<dbReference type="Gene3D" id="2.60.120.290">
    <property type="entry name" value="Spermadhesin, CUB domain"/>
    <property type="match status" value="1"/>
</dbReference>
<dbReference type="EMBL" id="OA564830">
    <property type="protein sequence ID" value="CAD7195639.1"/>
    <property type="molecule type" value="Genomic_DNA"/>
</dbReference>
<dbReference type="Pfam" id="PF14670">
    <property type="entry name" value="FXa_inhibition"/>
    <property type="match status" value="2"/>
</dbReference>
<dbReference type="InterPro" id="IPR035914">
    <property type="entry name" value="Sperma_CUB_dom_sf"/>
</dbReference>
<dbReference type="PROSITE" id="PS50026">
    <property type="entry name" value="EGF_3"/>
    <property type="match status" value="5"/>
</dbReference>
<dbReference type="FunFam" id="2.10.25.10:FF:000014">
    <property type="entry name" value="Latent-transforming growth factor beta-binding protein 3"/>
    <property type="match status" value="1"/>
</dbReference>
<feature type="domain" description="EGF-like" evidence="11">
    <location>
        <begin position="245"/>
        <end position="282"/>
    </location>
</feature>
<dbReference type="FunFam" id="2.60.120.290:FF:000002">
    <property type="entry name" value="Signal peptide, CUB domain and EGF-like domain-containing 2"/>
    <property type="match status" value="1"/>
</dbReference>
<evidence type="ECO:0000256" key="8">
    <source>
        <dbReference type="PROSITE-ProRule" id="PRU00076"/>
    </source>
</evidence>
<dbReference type="SUPFAM" id="SSF57184">
    <property type="entry name" value="Growth factor receptor domain"/>
    <property type="match status" value="2"/>
</dbReference>
<reference evidence="12" key="1">
    <citation type="submission" date="2020-11" db="EMBL/GenBank/DDBJ databases">
        <authorList>
            <person name="Tran Van P."/>
        </authorList>
    </citation>
    <scope>NUCLEOTIDE SEQUENCE</scope>
</reference>
<keyword evidence="3 8" id="KW-0245">EGF-like domain</keyword>
<dbReference type="CDD" id="cd00041">
    <property type="entry name" value="CUB"/>
    <property type="match status" value="1"/>
</dbReference>
<dbReference type="FunFam" id="2.10.25.10:FF:000037">
    <property type="entry name" value="Signal peptide, CUB domain and EGF-like domain-containing 2"/>
    <property type="match status" value="2"/>
</dbReference>
<evidence type="ECO:0000259" key="11">
    <source>
        <dbReference type="PROSITE" id="PS50026"/>
    </source>
</evidence>
<keyword evidence="4" id="KW-0732">Signal</keyword>
<dbReference type="SUPFAM" id="SSF49854">
    <property type="entry name" value="Spermadhesin, CUB domain"/>
    <property type="match status" value="1"/>
</dbReference>
<dbReference type="InterPro" id="IPR026823">
    <property type="entry name" value="cEGF"/>
</dbReference>
<dbReference type="GO" id="GO:0007165">
    <property type="term" value="P:signal transduction"/>
    <property type="evidence" value="ECO:0007669"/>
    <property type="project" value="TreeGrafter"/>
</dbReference>
<dbReference type="SMART" id="SM00042">
    <property type="entry name" value="CUB"/>
    <property type="match status" value="1"/>
</dbReference>
<accession>A0A7R8Z893</accession>
<dbReference type="SMART" id="SM01411">
    <property type="entry name" value="Ephrin_rec_like"/>
    <property type="match status" value="1"/>
</dbReference>
<organism evidence="12">
    <name type="scientific">Timema douglasi</name>
    <name type="common">Walking stick</name>
    <dbReference type="NCBI Taxonomy" id="61478"/>
    <lineage>
        <taxon>Eukaryota</taxon>
        <taxon>Metazoa</taxon>
        <taxon>Ecdysozoa</taxon>
        <taxon>Arthropoda</taxon>
        <taxon>Hexapoda</taxon>
        <taxon>Insecta</taxon>
        <taxon>Pterygota</taxon>
        <taxon>Neoptera</taxon>
        <taxon>Polyneoptera</taxon>
        <taxon>Phasmatodea</taxon>
        <taxon>Timematodea</taxon>
        <taxon>Timematoidea</taxon>
        <taxon>Timematidae</taxon>
        <taxon>Timema</taxon>
    </lineage>
</organism>
<dbReference type="GO" id="GO:0005615">
    <property type="term" value="C:extracellular space"/>
    <property type="evidence" value="ECO:0007669"/>
    <property type="project" value="TreeGrafter"/>
</dbReference>
<comment type="caution">
    <text evidence="8">Lacks conserved residue(s) required for the propagation of feature annotation.</text>
</comment>
<evidence type="ECO:0000256" key="6">
    <source>
        <dbReference type="ARBA" id="ARBA00023157"/>
    </source>
</evidence>
<dbReference type="SUPFAM" id="SSF57196">
    <property type="entry name" value="EGF/Laminin"/>
    <property type="match status" value="3"/>
</dbReference>
<dbReference type="PROSITE" id="PS01187">
    <property type="entry name" value="EGF_CA"/>
    <property type="match status" value="3"/>
</dbReference>
<feature type="domain" description="EGF-like" evidence="11">
    <location>
        <begin position="445"/>
        <end position="483"/>
    </location>
</feature>
<dbReference type="SMART" id="SM00179">
    <property type="entry name" value="EGF_CA"/>
    <property type="match status" value="6"/>
</dbReference>
<name>A0A7R8Z893_TIMDO</name>
<gene>
    <name evidence="12" type="ORF">TDIB3V08_LOCUS2019</name>
</gene>
<keyword evidence="7" id="KW-0325">Glycoprotein</keyword>
<dbReference type="PROSITE" id="PS00010">
    <property type="entry name" value="ASX_HYDROXYL"/>
    <property type="match status" value="4"/>
</dbReference>
<feature type="domain" description="CUB" evidence="10">
    <location>
        <begin position="687"/>
        <end position="798"/>
    </location>
</feature>
<dbReference type="GO" id="GO:0009986">
    <property type="term" value="C:cell surface"/>
    <property type="evidence" value="ECO:0007669"/>
    <property type="project" value="TreeGrafter"/>
</dbReference>
<dbReference type="Gene3D" id="2.10.50.10">
    <property type="entry name" value="Tumor Necrosis Factor Receptor, subunit A, domain 2"/>
    <property type="match status" value="1"/>
</dbReference>
<dbReference type="InterPro" id="IPR000742">
    <property type="entry name" value="EGF"/>
</dbReference>
<evidence type="ECO:0000259" key="10">
    <source>
        <dbReference type="PROSITE" id="PS01180"/>
    </source>
</evidence>
<dbReference type="Pfam" id="PF07699">
    <property type="entry name" value="Ephrin_rec_like"/>
    <property type="match status" value="1"/>
</dbReference>
<dbReference type="GO" id="GO:0005509">
    <property type="term" value="F:calcium ion binding"/>
    <property type="evidence" value="ECO:0007669"/>
    <property type="project" value="InterPro"/>
</dbReference>
<evidence type="ECO:0000256" key="3">
    <source>
        <dbReference type="ARBA" id="ARBA00022536"/>
    </source>
</evidence>
<dbReference type="InterPro" id="IPR009030">
    <property type="entry name" value="Growth_fac_rcpt_cys_sf"/>
</dbReference>
<dbReference type="PANTHER" id="PTHR24046">
    <property type="entry name" value="SIGNAL PEPTIDE, CUB AND EGF-LIKE DOMAIN-CONTAINING"/>
    <property type="match status" value="1"/>
</dbReference>
<dbReference type="FunFam" id="2.10.25.10:FF:000240">
    <property type="entry name" value="Vitamin K-dependent protein S"/>
    <property type="match status" value="1"/>
</dbReference>
<evidence type="ECO:0000256" key="5">
    <source>
        <dbReference type="ARBA" id="ARBA00022737"/>
    </source>
</evidence>
<feature type="domain" description="EGF-like" evidence="11">
    <location>
        <begin position="203"/>
        <end position="239"/>
    </location>
</feature>
<feature type="domain" description="EGF-like" evidence="11">
    <location>
        <begin position="162"/>
        <end position="202"/>
    </location>
</feature>
<dbReference type="PANTHER" id="PTHR24046:SF7">
    <property type="entry name" value="CUB DOMAIN-CONTAINING PROTEIN"/>
    <property type="match status" value="1"/>
</dbReference>
<dbReference type="InterPro" id="IPR000152">
    <property type="entry name" value="EGF-type_Asp/Asn_hydroxyl_site"/>
</dbReference>
<dbReference type="InterPro" id="IPR000859">
    <property type="entry name" value="CUB_dom"/>
</dbReference>
<feature type="region of interest" description="Disordered" evidence="9">
    <location>
        <begin position="1300"/>
        <end position="1339"/>
    </location>
</feature>
<dbReference type="Pfam" id="PF00431">
    <property type="entry name" value="CUB"/>
    <property type="match status" value="1"/>
</dbReference>
<comment type="subcellular location">
    <subcellularLocation>
        <location evidence="1">Secreted</location>
    </subcellularLocation>
</comment>
<evidence type="ECO:0000256" key="2">
    <source>
        <dbReference type="ARBA" id="ARBA00022525"/>
    </source>
</evidence>
<feature type="disulfide bond" evidence="8">
    <location>
        <begin position="449"/>
        <end position="459"/>
    </location>
</feature>
<keyword evidence="5" id="KW-0677">Repeat</keyword>
<dbReference type="InterPro" id="IPR052071">
    <property type="entry name" value="SCUB_EGF-like_domain"/>
</dbReference>
<dbReference type="PROSITE" id="PS01180">
    <property type="entry name" value="CUB"/>
    <property type="match status" value="1"/>
</dbReference>
<keyword evidence="6 8" id="KW-1015">Disulfide bond</keyword>
<dbReference type="Pfam" id="PF12662">
    <property type="entry name" value="cEGF"/>
    <property type="match status" value="2"/>
</dbReference>
<dbReference type="SMART" id="SM00181">
    <property type="entry name" value="EGF"/>
    <property type="match status" value="8"/>
</dbReference>